<feature type="domain" description="DAGKc" evidence="13">
    <location>
        <begin position="1"/>
        <end position="135"/>
    </location>
</feature>
<protein>
    <submittedName>
        <fullName evidence="14">Diacylglycerol kinase family lipid kinase</fullName>
    </submittedName>
</protein>
<evidence type="ECO:0000256" key="3">
    <source>
        <dbReference type="ARBA" id="ARBA00022516"/>
    </source>
</evidence>
<dbReference type="OrthoDB" id="9786026at2"/>
<keyword evidence="9" id="KW-0460">Magnesium</keyword>
<keyword evidence="10" id="KW-0443">Lipid metabolism</keyword>
<dbReference type="Pfam" id="PF00781">
    <property type="entry name" value="DAGK_cat"/>
    <property type="match status" value="1"/>
</dbReference>
<dbReference type="Proteomes" id="UP000306888">
    <property type="component" value="Unassembled WGS sequence"/>
</dbReference>
<evidence type="ECO:0000256" key="1">
    <source>
        <dbReference type="ARBA" id="ARBA00001946"/>
    </source>
</evidence>
<keyword evidence="3" id="KW-0444">Lipid biosynthesis</keyword>
<evidence type="ECO:0000256" key="5">
    <source>
        <dbReference type="ARBA" id="ARBA00022723"/>
    </source>
</evidence>
<dbReference type="NCBIfam" id="TIGR00147">
    <property type="entry name" value="YegS/Rv2252/BmrU family lipid kinase"/>
    <property type="match status" value="1"/>
</dbReference>
<dbReference type="EMBL" id="SRYR01000001">
    <property type="protein sequence ID" value="TGY44169.1"/>
    <property type="molecule type" value="Genomic_DNA"/>
</dbReference>
<dbReference type="GO" id="GO:0005524">
    <property type="term" value="F:ATP binding"/>
    <property type="evidence" value="ECO:0007669"/>
    <property type="project" value="UniProtKB-KW"/>
</dbReference>
<name>A0A4S2DP64_9CLOT</name>
<dbReference type="RefSeq" id="WP_136005183.1">
    <property type="nucleotide sequence ID" value="NZ_SRYR01000001.1"/>
</dbReference>
<dbReference type="GO" id="GO:0046872">
    <property type="term" value="F:metal ion binding"/>
    <property type="evidence" value="ECO:0007669"/>
    <property type="project" value="UniProtKB-KW"/>
</dbReference>
<dbReference type="SUPFAM" id="SSF111331">
    <property type="entry name" value="NAD kinase/diacylglycerol kinase-like"/>
    <property type="match status" value="1"/>
</dbReference>
<evidence type="ECO:0000256" key="12">
    <source>
        <dbReference type="ARBA" id="ARBA00023264"/>
    </source>
</evidence>
<dbReference type="Gene3D" id="3.40.50.10330">
    <property type="entry name" value="Probable inorganic polyphosphate/atp-NAD kinase, domain 1"/>
    <property type="match status" value="1"/>
</dbReference>
<keyword evidence="11" id="KW-0594">Phospholipid biosynthesis</keyword>
<evidence type="ECO:0000256" key="6">
    <source>
        <dbReference type="ARBA" id="ARBA00022741"/>
    </source>
</evidence>
<accession>A0A4S2DP64</accession>
<dbReference type="InterPro" id="IPR017438">
    <property type="entry name" value="ATP-NAD_kinase_N"/>
</dbReference>
<dbReference type="InterPro" id="IPR001206">
    <property type="entry name" value="Diacylglycerol_kinase_cat_dom"/>
</dbReference>
<comment type="cofactor">
    <cofactor evidence="1">
        <name>Mg(2+)</name>
        <dbReference type="ChEBI" id="CHEBI:18420"/>
    </cofactor>
</comment>
<dbReference type="AlphaFoldDB" id="A0A4S2DP64"/>
<sequence>MSKTKHYFIINPKAGKSDVSREVAYEIEKAFRGSGDEYSIYITKERNDAEEYTKFICNKEKNENIRFYACGGDGTLNEVINGLVGFDNASVSVIPHGTGNDFVNNFEESIGFYDIKKQISFEPKSIDLIKINDTYAVNLCNIGFDAMVAENMNKFKKLPLINGQGAYTLSIFYSLFHKMTSNLEIIIDNREIIKGEFLLCVAANGLTYGGGYKGAPLAEINDGFIDLCIIKKVSRLKLIKLIGVYKAGEHLNNEELKDYFIYKRCKTINIKSNDKFSTCIDGEIFEETNINISVVENAVEFLSPTKL</sequence>
<keyword evidence="15" id="KW-1185">Reference proteome</keyword>
<proteinExistence type="inferred from homology"/>
<keyword evidence="12" id="KW-1208">Phospholipid metabolism</keyword>
<evidence type="ECO:0000256" key="4">
    <source>
        <dbReference type="ARBA" id="ARBA00022679"/>
    </source>
</evidence>
<evidence type="ECO:0000256" key="8">
    <source>
        <dbReference type="ARBA" id="ARBA00022840"/>
    </source>
</evidence>
<evidence type="ECO:0000313" key="14">
    <source>
        <dbReference type="EMBL" id="TGY44169.1"/>
    </source>
</evidence>
<evidence type="ECO:0000256" key="9">
    <source>
        <dbReference type="ARBA" id="ARBA00022842"/>
    </source>
</evidence>
<gene>
    <name evidence="14" type="ORF">E5347_04960</name>
</gene>
<dbReference type="PROSITE" id="PS50146">
    <property type="entry name" value="DAGK"/>
    <property type="match status" value="1"/>
</dbReference>
<dbReference type="InterPro" id="IPR016064">
    <property type="entry name" value="NAD/diacylglycerol_kinase_sf"/>
</dbReference>
<dbReference type="InterPro" id="IPR045540">
    <property type="entry name" value="YegS/DAGK_C"/>
</dbReference>
<dbReference type="Gene3D" id="2.60.200.40">
    <property type="match status" value="1"/>
</dbReference>
<dbReference type="GO" id="GO:0005886">
    <property type="term" value="C:plasma membrane"/>
    <property type="evidence" value="ECO:0007669"/>
    <property type="project" value="TreeGrafter"/>
</dbReference>
<keyword evidence="5" id="KW-0479">Metal-binding</keyword>
<dbReference type="GO" id="GO:0016301">
    <property type="term" value="F:kinase activity"/>
    <property type="evidence" value="ECO:0007669"/>
    <property type="project" value="UniProtKB-KW"/>
</dbReference>
<keyword evidence="4" id="KW-0808">Transferase</keyword>
<reference evidence="14 15" key="1">
    <citation type="submission" date="2019-04" db="EMBL/GenBank/DDBJ databases">
        <title>Microbes associate with the intestines of laboratory mice.</title>
        <authorList>
            <person name="Navarre W."/>
            <person name="Wong E."/>
            <person name="Huang K."/>
            <person name="Tropini C."/>
            <person name="Ng K."/>
            <person name="Yu B."/>
        </authorList>
    </citation>
    <scope>NUCLEOTIDE SEQUENCE [LARGE SCALE GENOMIC DNA]</scope>
    <source>
        <strain evidence="14 15">NM50_B9-20</strain>
    </source>
</reference>
<evidence type="ECO:0000256" key="2">
    <source>
        <dbReference type="ARBA" id="ARBA00005983"/>
    </source>
</evidence>
<keyword evidence="7 14" id="KW-0418">Kinase</keyword>
<evidence type="ECO:0000259" key="13">
    <source>
        <dbReference type="PROSITE" id="PS50146"/>
    </source>
</evidence>
<dbReference type="Pfam" id="PF19279">
    <property type="entry name" value="YegS_C"/>
    <property type="match status" value="1"/>
</dbReference>
<keyword evidence="8" id="KW-0067">ATP-binding</keyword>
<evidence type="ECO:0000313" key="15">
    <source>
        <dbReference type="Proteomes" id="UP000306888"/>
    </source>
</evidence>
<evidence type="ECO:0000256" key="11">
    <source>
        <dbReference type="ARBA" id="ARBA00023209"/>
    </source>
</evidence>
<organism evidence="14 15">
    <name type="scientific">Clostridium sartagoforme</name>
    <dbReference type="NCBI Taxonomy" id="84031"/>
    <lineage>
        <taxon>Bacteria</taxon>
        <taxon>Bacillati</taxon>
        <taxon>Bacillota</taxon>
        <taxon>Clostridia</taxon>
        <taxon>Eubacteriales</taxon>
        <taxon>Clostridiaceae</taxon>
        <taxon>Clostridium</taxon>
    </lineage>
</organism>
<dbReference type="PANTHER" id="PTHR12358:SF106">
    <property type="entry name" value="LIPID KINASE YEGS"/>
    <property type="match status" value="1"/>
</dbReference>
<dbReference type="InterPro" id="IPR050187">
    <property type="entry name" value="Lipid_Phosphate_FormReg"/>
</dbReference>
<evidence type="ECO:0000256" key="10">
    <source>
        <dbReference type="ARBA" id="ARBA00023098"/>
    </source>
</evidence>
<dbReference type="GO" id="GO:0008654">
    <property type="term" value="P:phospholipid biosynthetic process"/>
    <property type="evidence" value="ECO:0007669"/>
    <property type="project" value="UniProtKB-KW"/>
</dbReference>
<dbReference type="InterPro" id="IPR005218">
    <property type="entry name" value="Diacylglycerol/lipid_kinase"/>
</dbReference>
<comment type="caution">
    <text evidence="14">The sequence shown here is derived from an EMBL/GenBank/DDBJ whole genome shotgun (WGS) entry which is preliminary data.</text>
</comment>
<evidence type="ECO:0000256" key="7">
    <source>
        <dbReference type="ARBA" id="ARBA00022777"/>
    </source>
</evidence>
<comment type="similarity">
    <text evidence="2">Belongs to the diacylglycerol/lipid kinase family.</text>
</comment>
<keyword evidence="6" id="KW-0547">Nucleotide-binding</keyword>
<dbReference type="PANTHER" id="PTHR12358">
    <property type="entry name" value="SPHINGOSINE KINASE"/>
    <property type="match status" value="1"/>
</dbReference>
<dbReference type="SMART" id="SM00046">
    <property type="entry name" value="DAGKc"/>
    <property type="match status" value="1"/>
</dbReference>